<protein>
    <submittedName>
        <fullName evidence="2">Uncharacterized protein</fullName>
    </submittedName>
</protein>
<organism evidence="2 3">
    <name type="scientific">Synaphobranchus kaupii</name>
    <name type="common">Kaup's arrowtooth eel</name>
    <dbReference type="NCBI Taxonomy" id="118154"/>
    <lineage>
        <taxon>Eukaryota</taxon>
        <taxon>Metazoa</taxon>
        <taxon>Chordata</taxon>
        <taxon>Craniata</taxon>
        <taxon>Vertebrata</taxon>
        <taxon>Euteleostomi</taxon>
        <taxon>Actinopterygii</taxon>
        <taxon>Neopterygii</taxon>
        <taxon>Teleostei</taxon>
        <taxon>Anguilliformes</taxon>
        <taxon>Synaphobranchidae</taxon>
        <taxon>Synaphobranchus</taxon>
    </lineage>
</organism>
<comment type="caution">
    <text evidence="2">The sequence shown here is derived from an EMBL/GenBank/DDBJ whole genome shotgun (WGS) entry which is preliminary data.</text>
</comment>
<evidence type="ECO:0000313" key="3">
    <source>
        <dbReference type="Proteomes" id="UP001152622"/>
    </source>
</evidence>
<feature type="region of interest" description="Disordered" evidence="1">
    <location>
        <begin position="13"/>
        <end position="51"/>
    </location>
</feature>
<feature type="compositionally biased region" description="Polar residues" evidence="1">
    <location>
        <begin position="36"/>
        <end position="45"/>
    </location>
</feature>
<reference evidence="2" key="1">
    <citation type="journal article" date="2023" name="Science">
        <title>Genome structures resolve the early diversification of teleost fishes.</title>
        <authorList>
            <person name="Parey E."/>
            <person name="Louis A."/>
            <person name="Montfort J."/>
            <person name="Bouchez O."/>
            <person name="Roques C."/>
            <person name="Iampietro C."/>
            <person name="Lluch J."/>
            <person name="Castinel A."/>
            <person name="Donnadieu C."/>
            <person name="Desvignes T."/>
            <person name="Floi Bucao C."/>
            <person name="Jouanno E."/>
            <person name="Wen M."/>
            <person name="Mejri S."/>
            <person name="Dirks R."/>
            <person name="Jansen H."/>
            <person name="Henkel C."/>
            <person name="Chen W.J."/>
            <person name="Zahm M."/>
            <person name="Cabau C."/>
            <person name="Klopp C."/>
            <person name="Thompson A.W."/>
            <person name="Robinson-Rechavi M."/>
            <person name="Braasch I."/>
            <person name="Lecointre G."/>
            <person name="Bobe J."/>
            <person name="Postlethwait J.H."/>
            <person name="Berthelot C."/>
            <person name="Roest Crollius H."/>
            <person name="Guiguen Y."/>
        </authorList>
    </citation>
    <scope>NUCLEOTIDE SEQUENCE</scope>
    <source>
        <strain evidence="2">WJC10195</strain>
    </source>
</reference>
<accession>A0A9Q1EXG4</accession>
<name>A0A9Q1EXG4_SYNKA</name>
<dbReference type="AlphaFoldDB" id="A0A9Q1EXG4"/>
<sequence>MIGGLPMFLQCSNPAKSSVSRMNTTAPSGDRAANSLPLNRASNPEQGAASPTRAALLTPQLVVCKQSQRNTFLRHDVISEMNLPDAERE</sequence>
<dbReference type="EMBL" id="JAINUF010000011">
    <property type="protein sequence ID" value="KAJ8346924.1"/>
    <property type="molecule type" value="Genomic_DNA"/>
</dbReference>
<gene>
    <name evidence="2" type="ORF">SKAU_G00283250</name>
</gene>
<feature type="compositionally biased region" description="Polar residues" evidence="1">
    <location>
        <begin position="13"/>
        <end position="27"/>
    </location>
</feature>
<keyword evidence="3" id="KW-1185">Reference proteome</keyword>
<evidence type="ECO:0000313" key="2">
    <source>
        <dbReference type="EMBL" id="KAJ8346924.1"/>
    </source>
</evidence>
<evidence type="ECO:0000256" key="1">
    <source>
        <dbReference type="SAM" id="MobiDB-lite"/>
    </source>
</evidence>
<proteinExistence type="predicted"/>
<dbReference type="Proteomes" id="UP001152622">
    <property type="component" value="Chromosome 11"/>
</dbReference>